<evidence type="ECO:0000313" key="2">
    <source>
        <dbReference type="EMBL" id="ETD22480.1"/>
    </source>
</evidence>
<reference evidence="2 3" key="1">
    <citation type="journal article" date="2014" name="Genome Announc.">
        <title>Draft genome sequences of six enterohepatic helicobacter species isolated from humans and one from rhesus macaques.</title>
        <authorList>
            <person name="Shen Z."/>
            <person name="Sheh A."/>
            <person name="Young S.K."/>
            <person name="Abouelliel A."/>
            <person name="Ward D.V."/>
            <person name="Earl A.M."/>
            <person name="Fox J.G."/>
        </authorList>
    </citation>
    <scope>NUCLEOTIDE SEQUENCE [LARGE SCALE GENOMIC DNA]</scope>
    <source>
        <strain evidence="2 3">MIT 99-5501</strain>
    </source>
</reference>
<evidence type="ECO:0000256" key="1">
    <source>
        <dbReference type="SAM" id="MobiDB-lite"/>
    </source>
</evidence>
<dbReference type="InterPro" id="IPR002718">
    <property type="entry name" value="OMP_Helicobacter"/>
</dbReference>
<sequence length="400" mass="43430">MNLKKRTILNQLSLQNLMLGIICVVFLLSSALAVPTKSPPAKSPKNQVKKSSKSSRITDEEIAMLILPKDFKNSQVNPSALMNAQDERLKDKSLDVKIAFYRSLLEINGIKVEPIYSQSEYIQKHFAGKTLEQKKAIAHKYMRAGNKSGIFIGASVASAGITQTYADGKYNTQNSVGTTTNGVFSPDMTGALDSSLDSPLIARSVFVASGGNVGYQNFYNLYFGSRIYVDVLIGGGNLSMRKQGQGSAKSVGSFFYMLGGLNADLLGELPLSLLGVKQRFWREVALGGYFGLNIGVMLLTDKANSELDSFIKAGVTKSENVLWNYQIQVDYGLNMGLSLSLGILGKLEVGAKVPLSVLGLPSELRLGIESPAKYGNKEILSKDIAFSRTPIFVASYIKVF</sequence>
<dbReference type="HOGENOM" id="CLU_688448_0_0_7"/>
<dbReference type="Proteomes" id="UP000018731">
    <property type="component" value="Unassembled WGS sequence"/>
</dbReference>
<dbReference type="AlphaFoldDB" id="V8C648"/>
<comment type="caution">
    <text evidence="2">The sequence shown here is derived from an EMBL/GenBank/DDBJ whole genome shotgun (WGS) entry which is preliminary data.</text>
</comment>
<evidence type="ECO:0000313" key="3">
    <source>
        <dbReference type="Proteomes" id="UP000018731"/>
    </source>
</evidence>
<accession>V8C648</accession>
<dbReference type="Pfam" id="PF01856">
    <property type="entry name" value="HP_OMP"/>
    <property type="match status" value="1"/>
</dbReference>
<name>V8C648_9HELI</name>
<keyword evidence="3" id="KW-1185">Reference proteome</keyword>
<organism evidence="2 3">
    <name type="scientific">Helicobacter macacae MIT 99-5501</name>
    <dbReference type="NCBI Taxonomy" id="1357400"/>
    <lineage>
        <taxon>Bacteria</taxon>
        <taxon>Pseudomonadati</taxon>
        <taxon>Campylobacterota</taxon>
        <taxon>Epsilonproteobacteria</taxon>
        <taxon>Campylobacterales</taxon>
        <taxon>Helicobacteraceae</taxon>
        <taxon>Helicobacter</taxon>
    </lineage>
</organism>
<proteinExistence type="predicted"/>
<dbReference type="PATRIC" id="fig|1357400.3.peg.2414"/>
<feature type="region of interest" description="Disordered" evidence="1">
    <location>
        <begin position="35"/>
        <end position="55"/>
    </location>
</feature>
<dbReference type="RefSeq" id="WP_023928595.1">
    <property type="nucleotide sequence ID" value="NZ_KI669455.1"/>
</dbReference>
<protein>
    <recommendedName>
        <fullName evidence="4">Outer membrane protein</fullName>
    </recommendedName>
</protein>
<gene>
    <name evidence="2" type="ORF">HMPREF2086_01791</name>
</gene>
<evidence type="ECO:0008006" key="4">
    <source>
        <dbReference type="Google" id="ProtNLM"/>
    </source>
</evidence>
<dbReference type="OrthoDB" id="5319840at2"/>
<dbReference type="EMBL" id="AZJI01000009">
    <property type="protein sequence ID" value="ETD22480.1"/>
    <property type="molecule type" value="Genomic_DNA"/>
</dbReference>
<dbReference type="STRING" id="1357400.HMPREF2086_01791"/>